<reference evidence="1 2" key="1">
    <citation type="submission" date="2019-11" db="EMBL/GenBank/DDBJ databases">
        <authorList>
            <person name="Zheng R.K."/>
            <person name="Sun C.M."/>
        </authorList>
    </citation>
    <scope>NUCLEOTIDE SEQUENCE [LARGE SCALE GENOMIC DNA]</scope>
    <source>
        <strain evidence="1 2">WC007</strain>
    </source>
</reference>
<dbReference type="EMBL" id="CP046401">
    <property type="protein sequence ID" value="QGY47281.1"/>
    <property type="molecule type" value="Genomic_DNA"/>
</dbReference>
<evidence type="ECO:0000313" key="2">
    <source>
        <dbReference type="Proteomes" id="UP000428260"/>
    </source>
</evidence>
<evidence type="ECO:0000313" key="1">
    <source>
        <dbReference type="EMBL" id="QGY47281.1"/>
    </source>
</evidence>
<proteinExistence type="predicted"/>
<dbReference type="SUPFAM" id="SSF158682">
    <property type="entry name" value="TerB-like"/>
    <property type="match status" value="1"/>
</dbReference>
<dbReference type="AlphaFoldDB" id="A0A6I6JXK2"/>
<name>A0A6I6JXK2_9BACT</name>
<keyword evidence="2" id="KW-1185">Reference proteome</keyword>
<accession>A0A6I6JXK2</accession>
<evidence type="ECO:0008006" key="3">
    <source>
        <dbReference type="Google" id="ProtNLM"/>
    </source>
</evidence>
<dbReference type="InterPro" id="IPR029024">
    <property type="entry name" value="TerB-like"/>
</dbReference>
<organism evidence="1 2">
    <name type="scientific">Maribellus comscasis</name>
    <dbReference type="NCBI Taxonomy" id="2681766"/>
    <lineage>
        <taxon>Bacteria</taxon>
        <taxon>Pseudomonadati</taxon>
        <taxon>Bacteroidota</taxon>
        <taxon>Bacteroidia</taxon>
        <taxon>Marinilabiliales</taxon>
        <taxon>Prolixibacteraceae</taxon>
        <taxon>Maribellus</taxon>
    </lineage>
</organism>
<sequence length="112" mass="13324">MNDLSPKWTTSQLRAYLLLYCANIDLKLTDKEKENILSKINKSAYSLILEEFESDNDFQRLEKIKASVKQFNYPENFHDLLSIEIKELFLSDGDFSQFEQFVYLELDRILKM</sequence>
<dbReference type="Proteomes" id="UP000428260">
    <property type="component" value="Chromosome"/>
</dbReference>
<dbReference type="KEGG" id="mcos:GM418_27535"/>
<protein>
    <recommendedName>
        <fullName evidence="3">TerB family tellurite resistance protein</fullName>
    </recommendedName>
</protein>
<dbReference type="RefSeq" id="WP_158870997.1">
    <property type="nucleotide sequence ID" value="NZ_CP046401.1"/>
</dbReference>
<gene>
    <name evidence="1" type="ORF">GM418_27535</name>
</gene>